<sequence length="448" mass="48398">MKNIFSKHISFIMLLGIAIGFASCTKMNDYQEYTKSGEISYTGKIDSLKIFPGHDRVLVKGLFISDPKVKSLRIYWNNRRDSVVIPVTRTNGVDTLKRILTGLSEGTQNFEVFTYDGLGNPSIIVRASANVYGERYTASLINRPIASVELGNDGNTTVDWGDVDKTTGVLSSEIVYTKTNGTTATVKVPVASAQTILPSYKYGSTFTYHTGYLPDTLSIDTFYTADAIINVKTNVTEDFIINPGKMDPKSATGQKFQPVSLSEGAVVAGNAATWRKLAGWISNAQANNWGTGFGTYGTWVERTAETIANFGTLSLEAGKNTTTPALNVMTNGKIYQTKLLPAGEYTFEARVGNAGANSAMYLVASAGSELPDIEVFTSKPSNSTFAGQPTDAAYFPITVAAQGYNVSVNFTIQQPTQVSFGFVATLKGTTTTNQFLKISGVRMKSLAY</sequence>
<gene>
    <name evidence="2" type="ORF">EZ437_18000</name>
</gene>
<dbReference type="AlphaFoldDB" id="A0A4V2MKP2"/>
<feature type="domain" description="DUF5013" evidence="1">
    <location>
        <begin position="271"/>
        <end position="421"/>
    </location>
</feature>
<evidence type="ECO:0000313" key="3">
    <source>
        <dbReference type="Proteomes" id="UP000293347"/>
    </source>
</evidence>
<evidence type="ECO:0000313" key="2">
    <source>
        <dbReference type="EMBL" id="TCC99026.1"/>
    </source>
</evidence>
<dbReference type="Pfam" id="PF16389">
    <property type="entry name" value="DUF4998"/>
    <property type="match status" value="1"/>
</dbReference>
<name>A0A4V2MKP2_9SPHI</name>
<accession>A0A4V2MKP2</accession>
<keyword evidence="3" id="KW-1185">Reference proteome</keyword>
<dbReference type="Pfam" id="PF16405">
    <property type="entry name" value="DUF5013"/>
    <property type="match status" value="1"/>
</dbReference>
<evidence type="ECO:0000259" key="1">
    <source>
        <dbReference type="Pfam" id="PF16405"/>
    </source>
</evidence>
<reference evidence="2 3" key="1">
    <citation type="submission" date="2019-02" db="EMBL/GenBank/DDBJ databases">
        <title>Pedobacter sp. RP-1-14 sp. nov., isolated from Arctic soil.</title>
        <authorList>
            <person name="Dahal R.H."/>
        </authorList>
    </citation>
    <scope>NUCLEOTIDE SEQUENCE [LARGE SCALE GENOMIC DNA]</scope>
    <source>
        <strain evidence="2 3">RP-1-14</strain>
    </source>
</reference>
<comment type="caution">
    <text evidence="2">The sequence shown here is derived from an EMBL/GenBank/DDBJ whole genome shotgun (WGS) entry which is preliminary data.</text>
</comment>
<dbReference type="EMBL" id="SJSL01000006">
    <property type="protein sequence ID" value="TCC99026.1"/>
    <property type="molecule type" value="Genomic_DNA"/>
</dbReference>
<proteinExistence type="predicted"/>
<dbReference type="InterPro" id="IPR032181">
    <property type="entry name" value="DUF5013"/>
</dbReference>
<protein>
    <submittedName>
        <fullName evidence="2">DUF5013 domain-containing protein</fullName>
    </submittedName>
</protein>
<dbReference type="Proteomes" id="UP000293347">
    <property type="component" value="Unassembled WGS sequence"/>
</dbReference>
<dbReference type="RefSeq" id="WP_131597457.1">
    <property type="nucleotide sequence ID" value="NZ_SJSL01000006.1"/>
</dbReference>
<dbReference type="OrthoDB" id="1043438at2"/>
<dbReference type="PROSITE" id="PS51257">
    <property type="entry name" value="PROKAR_LIPOPROTEIN"/>
    <property type="match status" value="1"/>
</dbReference>
<organism evidence="2 3">
    <name type="scientific">Pedobacter psychroterrae</name>
    <dbReference type="NCBI Taxonomy" id="2530453"/>
    <lineage>
        <taxon>Bacteria</taxon>
        <taxon>Pseudomonadati</taxon>
        <taxon>Bacteroidota</taxon>
        <taxon>Sphingobacteriia</taxon>
        <taxon>Sphingobacteriales</taxon>
        <taxon>Sphingobacteriaceae</taxon>
        <taxon>Pedobacter</taxon>
    </lineage>
</organism>